<reference evidence="2 3" key="1">
    <citation type="journal article" date="2016" name="Nat. Commun.">
        <title>Thousands of microbial genomes shed light on interconnected biogeochemical processes in an aquifer system.</title>
        <authorList>
            <person name="Anantharaman K."/>
            <person name="Brown C.T."/>
            <person name="Hug L.A."/>
            <person name="Sharon I."/>
            <person name="Castelle C.J."/>
            <person name="Probst A.J."/>
            <person name="Thomas B.C."/>
            <person name="Singh A."/>
            <person name="Wilkins M.J."/>
            <person name="Karaoz U."/>
            <person name="Brodie E.L."/>
            <person name="Williams K.H."/>
            <person name="Hubbard S.S."/>
            <person name="Banfield J.F."/>
        </authorList>
    </citation>
    <scope>NUCLEOTIDE SEQUENCE [LARGE SCALE GENOMIC DNA]</scope>
</reference>
<dbReference type="Pfam" id="PF00961">
    <property type="entry name" value="LAGLIDADG_1"/>
    <property type="match status" value="1"/>
</dbReference>
<dbReference type="EMBL" id="MHVR01000006">
    <property type="protein sequence ID" value="OHA96284.1"/>
    <property type="molecule type" value="Genomic_DNA"/>
</dbReference>
<gene>
    <name evidence="2" type="ORF">A3C70_03375</name>
</gene>
<organism evidence="2 3">
    <name type="scientific">Candidatus Zambryskibacteria bacterium RIFCSPHIGHO2_02_FULL_43_14</name>
    <dbReference type="NCBI Taxonomy" id="1802748"/>
    <lineage>
        <taxon>Bacteria</taxon>
        <taxon>Candidatus Zambryskiibacteriota</taxon>
    </lineage>
</organism>
<evidence type="ECO:0000259" key="1">
    <source>
        <dbReference type="Pfam" id="PF00961"/>
    </source>
</evidence>
<proteinExistence type="predicted"/>
<evidence type="ECO:0000313" key="2">
    <source>
        <dbReference type="EMBL" id="OHA96284.1"/>
    </source>
</evidence>
<dbReference type="InterPro" id="IPR027434">
    <property type="entry name" value="Homing_endonucl"/>
</dbReference>
<dbReference type="SUPFAM" id="SSF55608">
    <property type="entry name" value="Homing endonucleases"/>
    <property type="match status" value="1"/>
</dbReference>
<dbReference type="GO" id="GO:0004519">
    <property type="term" value="F:endonuclease activity"/>
    <property type="evidence" value="ECO:0007669"/>
    <property type="project" value="InterPro"/>
</dbReference>
<evidence type="ECO:0000313" key="3">
    <source>
        <dbReference type="Proteomes" id="UP000178175"/>
    </source>
</evidence>
<protein>
    <recommendedName>
        <fullName evidence="1">Homing endonuclease LAGLIDADG domain-containing protein</fullName>
    </recommendedName>
</protein>
<dbReference type="InterPro" id="IPR004860">
    <property type="entry name" value="LAGLIDADG_dom"/>
</dbReference>
<feature type="domain" description="Homing endonuclease LAGLIDADG" evidence="1">
    <location>
        <begin position="21"/>
        <end position="103"/>
    </location>
</feature>
<name>A0A1G2TG58_9BACT</name>
<dbReference type="Gene3D" id="3.10.28.10">
    <property type="entry name" value="Homing endonucleases"/>
    <property type="match status" value="1"/>
</dbReference>
<comment type="caution">
    <text evidence="2">The sequence shown here is derived from an EMBL/GenBank/DDBJ whole genome shotgun (WGS) entry which is preliminary data.</text>
</comment>
<dbReference type="AlphaFoldDB" id="A0A1G2TG58"/>
<accession>A0A1G2TG58</accession>
<sequence>MRTRKTQDNTVGSRSKHLAYIAGFLDGDGSLMLQIKKRNDGALKRRFMPTICFYQDTRHEKPLSWVREVLGIGYLSRRNDGMTELRINGYAQVRDILKALLPYIRFKKLQAIVLCDACEILSNAKRRRLTDKQLITLANLILVIQEENYVTKKKRSKSELLEMLGLTP</sequence>
<dbReference type="Proteomes" id="UP000178175">
    <property type="component" value="Unassembled WGS sequence"/>
</dbReference>